<keyword evidence="3" id="KW-0479">Metal-binding</keyword>
<proteinExistence type="predicted"/>
<evidence type="ECO:0000256" key="4">
    <source>
        <dbReference type="ARBA" id="ARBA00022801"/>
    </source>
</evidence>
<keyword evidence="4" id="KW-0378">Hydrolase</keyword>
<dbReference type="GO" id="GO:0006796">
    <property type="term" value="P:phosphate-containing compound metabolic process"/>
    <property type="evidence" value="ECO:0007669"/>
    <property type="project" value="InterPro"/>
</dbReference>
<dbReference type="InterPro" id="IPR036649">
    <property type="entry name" value="Pyrophosphatase_sf"/>
</dbReference>
<organism evidence="6">
    <name type="scientific">viral metagenome</name>
    <dbReference type="NCBI Taxonomy" id="1070528"/>
    <lineage>
        <taxon>unclassified sequences</taxon>
        <taxon>metagenomes</taxon>
        <taxon>organismal metagenomes</taxon>
    </lineage>
</organism>
<evidence type="ECO:0000256" key="5">
    <source>
        <dbReference type="ARBA" id="ARBA00022842"/>
    </source>
</evidence>
<sequence>MHKQVPVYIEIEKDSNIKYELNKDLNKLEVDRVLPYPYYYPYYYGFILKTKAMDDDELDALIITEKNLEKDRIYNVYIIGVLIMRDEKGMDEKVLCVLEDDYDTINNINDLNSEIKENIFWFFSNYKTKTPNKWTEVYGFKNKEDAINIYEKSRIDSS</sequence>
<dbReference type="EC" id="3.6.1.1" evidence="2"/>
<name>A0A6C0JQZ3_9ZZZZ</name>
<accession>A0A6C0JQZ3</accession>
<dbReference type="GO" id="GO:0000287">
    <property type="term" value="F:magnesium ion binding"/>
    <property type="evidence" value="ECO:0007669"/>
    <property type="project" value="InterPro"/>
</dbReference>
<protein>
    <recommendedName>
        <fullName evidence="2">inorganic diphosphatase</fullName>
        <ecNumber evidence="2">3.6.1.1</ecNumber>
    </recommendedName>
</protein>
<evidence type="ECO:0000256" key="3">
    <source>
        <dbReference type="ARBA" id="ARBA00022723"/>
    </source>
</evidence>
<dbReference type="EMBL" id="MN740431">
    <property type="protein sequence ID" value="QHU06288.1"/>
    <property type="molecule type" value="Genomic_DNA"/>
</dbReference>
<dbReference type="PANTHER" id="PTHR10286">
    <property type="entry name" value="INORGANIC PYROPHOSPHATASE"/>
    <property type="match status" value="1"/>
</dbReference>
<evidence type="ECO:0000256" key="2">
    <source>
        <dbReference type="ARBA" id="ARBA00012146"/>
    </source>
</evidence>
<evidence type="ECO:0000313" key="6">
    <source>
        <dbReference type="EMBL" id="QHU06288.1"/>
    </source>
</evidence>
<dbReference type="AlphaFoldDB" id="A0A6C0JQZ3"/>
<dbReference type="GO" id="GO:0005737">
    <property type="term" value="C:cytoplasm"/>
    <property type="evidence" value="ECO:0007669"/>
    <property type="project" value="InterPro"/>
</dbReference>
<dbReference type="Gene3D" id="3.90.80.10">
    <property type="entry name" value="Inorganic pyrophosphatase"/>
    <property type="match status" value="1"/>
</dbReference>
<dbReference type="GO" id="GO:0004427">
    <property type="term" value="F:inorganic diphosphate phosphatase activity"/>
    <property type="evidence" value="ECO:0007669"/>
    <property type="project" value="UniProtKB-EC"/>
</dbReference>
<evidence type="ECO:0000256" key="1">
    <source>
        <dbReference type="ARBA" id="ARBA00001946"/>
    </source>
</evidence>
<dbReference type="PROSITE" id="PS00387">
    <property type="entry name" value="PPASE"/>
    <property type="match status" value="1"/>
</dbReference>
<comment type="cofactor">
    <cofactor evidence="1">
        <name>Mg(2+)</name>
        <dbReference type="ChEBI" id="CHEBI:18420"/>
    </cofactor>
</comment>
<dbReference type="InterPro" id="IPR008162">
    <property type="entry name" value="Pyrophosphatase"/>
</dbReference>
<keyword evidence="5" id="KW-0460">Magnesium</keyword>
<dbReference type="Pfam" id="PF00719">
    <property type="entry name" value="Pyrophosphatase"/>
    <property type="match status" value="1"/>
</dbReference>
<reference evidence="6" key="1">
    <citation type="journal article" date="2020" name="Nature">
        <title>Giant virus diversity and host interactions through global metagenomics.</title>
        <authorList>
            <person name="Schulz F."/>
            <person name="Roux S."/>
            <person name="Paez-Espino D."/>
            <person name="Jungbluth S."/>
            <person name="Walsh D.A."/>
            <person name="Denef V.J."/>
            <person name="McMahon K.D."/>
            <person name="Konstantinidis K.T."/>
            <person name="Eloe-Fadrosh E.A."/>
            <person name="Kyrpides N.C."/>
            <person name="Woyke T."/>
        </authorList>
    </citation>
    <scope>NUCLEOTIDE SEQUENCE</scope>
    <source>
        <strain evidence="6">GVMAG-M-3300027747-57</strain>
    </source>
</reference>
<dbReference type="SUPFAM" id="SSF50324">
    <property type="entry name" value="Inorganic pyrophosphatase"/>
    <property type="match status" value="1"/>
</dbReference>